<dbReference type="PANTHER" id="PTHR43009:SF7">
    <property type="entry name" value="HOMOGENTISATE GERANYLGERANYLTRANSFERASE, CHLOROPLASTIC"/>
    <property type="match status" value="1"/>
</dbReference>
<proteinExistence type="inferred from homology"/>
<keyword evidence="5 7" id="KW-1133">Transmembrane helix</keyword>
<dbReference type="PANTHER" id="PTHR43009">
    <property type="entry name" value="HOMOGENTISATE SOLANESYLTRANSFERASE, CHLOROPLASTIC"/>
    <property type="match status" value="1"/>
</dbReference>
<comment type="caution">
    <text evidence="8">The sequence shown here is derived from an EMBL/GenBank/DDBJ whole genome shotgun (WGS) entry which is preliminary data.</text>
</comment>
<keyword evidence="4 7" id="KW-0812">Transmembrane</keyword>
<dbReference type="GO" id="GO:0016765">
    <property type="term" value="F:transferase activity, transferring alkyl or aryl (other than methyl) groups"/>
    <property type="evidence" value="ECO:0007669"/>
    <property type="project" value="InterPro"/>
</dbReference>
<feature type="transmembrane region" description="Helical" evidence="7">
    <location>
        <begin position="12"/>
        <end position="31"/>
    </location>
</feature>
<evidence type="ECO:0000256" key="6">
    <source>
        <dbReference type="ARBA" id="ARBA00023136"/>
    </source>
</evidence>
<evidence type="ECO:0000256" key="1">
    <source>
        <dbReference type="ARBA" id="ARBA00004508"/>
    </source>
</evidence>
<feature type="transmembrane region" description="Helical" evidence="7">
    <location>
        <begin position="142"/>
        <end position="162"/>
    </location>
</feature>
<evidence type="ECO:0000256" key="5">
    <source>
        <dbReference type="ARBA" id="ARBA00022989"/>
    </source>
</evidence>
<evidence type="ECO:0000313" key="9">
    <source>
        <dbReference type="Proteomes" id="UP000015453"/>
    </source>
</evidence>
<evidence type="ECO:0000256" key="2">
    <source>
        <dbReference type="ARBA" id="ARBA00005985"/>
    </source>
</evidence>
<evidence type="ECO:0000256" key="7">
    <source>
        <dbReference type="SAM" id="Phobius"/>
    </source>
</evidence>
<evidence type="ECO:0000256" key="4">
    <source>
        <dbReference type="ARBA" id="ARBA00022692"/>
    </source>
</evidence>
<keyword evidence="6 7" id="KW-0472">Membrane</keyword>
<dbReference type="GO" id="GO:0031969">
    <property type="term" value="C:chloroplast membrane"/>
    <property type="evidence" value="ECO:0007669"/>
    <property type="project" value="UniProtKB-SubCell"/>
</dbReference>
<evidence type="ECO:0000256" key="3">
    <source>
        <dbReference type="ARBA" id="ARBA00022679"/>
    </source>
</evidence>
<dbReference type="InterPro" id="IPR044878">
    <property type="entry name" value="UbiA_sf"/>
</dbReference>
<comment type="similarity">
    <text evidence="2">Belongs to the UbiA prenyltransferase family.</text>
</comment>
<protein>
    <recommendedName>
        <fullName evidence="10">Homogentisate phytyltransferase</fullName>
    </recommendedName>
</protein>
<comment type="subcellular location">
    <subcellularLocation>
        <location evidence="1">Plastid</location>
        <location evidence="1">Chloroplast membrane</location>
        <topology evidence="1">Multi-pass membrane protein</topology>
    </subcellularLocation>
</comment>
<dbReference type="InterPro" id="IPR000537">
    <property type="entry name" value="UbiA_prenyltransferase"/>
</dbReference>
<organism evidence="8 9">
    <name type="scientific">Genlisea aurea</name>
    <dbReference type="NCBI Taxonomy" id="192259"/>
    <lineage>
        <taxon>Eukaryota</taxon>
        <taxon>Viridiplantae</taxon>
        <taxon>Streptophyta</taxon>
        <taxon>Embryophyta</taxon>
        <taxon>Tracheophyta</taxon>
        <taxon>Spermatophyta</taxon>
        <taxon>Magnoliopsida</taxon>
        <taxon>eudicotyledons</taxon>
        <taxon>Gunneridae</taxon>
        <taxon>Pentapetalae</taxon>
        <taxon>asterids</taxon>
        <taxon>lamiids</taxon>
        <taxon>Lamiales</taxon>
        <taxon>Lentibulariaceae</taxon>
        <taxon>Genlisea</taxon>
    </lineage>
</organism>
<name>S8BWK5_9LAMI</name>
<dbReference type="Pfam" id="PF01040">
    <property type="entry name" value="UbiA"/>
    <property type="match status" value="1"/>
</dbReference>
<dbReference type="OrthoDB" id="1502398at2759"/>
<dbReference type="AlphaFoldDB" id="S8BWK5"/>
<dbReference type="Gene3D" id="1.10.357.140">
    <property type="entry name" value="UbiA prenyltransferase"/>
    <property type="match status" value="1"/>
</dbReference>
<accession>S8BWK5</accession>
<keyword evidence="9" id="KW-1185">Reference proteome</keyword>
<evidence type="ECO:0008006" key="10">
    <source>
        <dbReference type="Google" id="ProtNLM"/>
    </source>
</evidence>
<dbReference type="Proteomes" id="UP000015453">
    <property type="component" value="Unassembled WGS sequence"/>
</dbReference>
<keyword evidence="3" id="KW-0808">Transferase</keyword>
<feature type="transmembrane region" description="Helical" evidence="7">
    <location>
        <begin position="86"/>
        <end position="105"/>
    </location>
</feature>
<sequence>MKALYVFTRPYALIGTGMAVVSHSLLAVQSFQDISMPFLVGLVQVWIVFALVQIFASGINQIYDVEIDKINKPHLPVASGAISKQFAATIVTAAAILSLGLPIMLRSVPLVSGGVICFLLGCAYSMELPFMRWKSNQTLTTMVIGLGRGLLFPFITFFHFQSSVLGRPIVLTKSLLFSTCVCSLIATVISLAKVI</sequence>
<feature type="transmembrane region" description="Helical" evidence="7">
    <location>
        <begin position="174"/>
        <end position="192"/>
    </location>
</feature>
<reference evidence="8 9" key="1">
    <citation type="journal article" date="2013" name="BMC Genomics">
        <title>The miniature genome of a carnivorous plant Genlisea aurea contains a low number of genes and short non-coding sequences.</title>
        <authorList>
            <person name="Leushkin E.V."/>
            <person name="Sutormin R.A."/>
            <person name="Nabieva E.R."/>
            <person name="Penin A.A."/>
            <person name="Kondrashov A.S."/>
            <person name="Logacheva M.D."/>
        </authorList>
    </citation>
    <scope>NUCLEOTIDE SEQUENCE [LARGE SCALE GENOMIC DNA]</scope>
</reference>
<evidence type="ECO:0000313" key="8">
    <source>
        <dbReference type="EMBL" id="EPS58975.1"/>
    </source>
</evidence>
<feature type="transmembrane region" description="Helical" evidence="7">
    <location>
        <begin position="43"/>
        <end position="65"/>
    </location>
</feature>
<dbReference type="EMBL" id="AUSU01008749">
    <property type="protein sequence ID" value="EPS58975.1"/>
    <property type="molecule type" value="Genomic_DNA"/>
</dbReference>
<feature type="transmembrane region" description="Helical" evidence="7">
    <location>
        <begin position="111"/>
        <end position="130"/>
    </location>
</feature>
<gene>
    <name evidence="8" type="ORF">M569_15837</name>
</gene>
<feature type="non-terminal residue" evidence="8">
    <location>
        <position position="195"/>
    </location>
</feature>